<feature type="coiled-coil region" evidence="3">
    <location>
        <begin position="270"/>
        <end position="304"/>
    </location>
</feature>
<dbReference type="PANTHER" id="PTHR21596:SF21">
    <property type="entry name" value="OS05G0153200 PROTEIN"/>
    <property type="match status" value="1"/>
</dbReference>
<dbReference type="InterPro" id="IPR005381">
    <property type="entry name" value="Znf-XS_domain"/>
</dbReference>
<comment type="caution">
    <text evidence="7">The sequence shown here is derived from an EMBL/GenBank/DDBJ whole genome shotgun (WGS) entry which is preliminary data.</text>
</comment>
<accession>A0AAD8TT22</accession>
<reference evidence="7" key="1">
    <citation type="submission" date="2023-07" db="EMBL/GenBank/DDBJ databases">
        <title>A chromosome-level genome assembly of Lolium multiflorum.</title>
        <authorList>
            <person name="Chen Y."/>
            <person name="Copetti D."/>
            <person name="Kolliker R."/>
            <person name="Studer B."/>
        </authorList>
    </citation>
    <scope>NUCLEOTIDE SEQUENCE</scope>
    <source>
        <strain evidence="7">02402/16</strain>
        <tissue evidence="7">Leaf</tissue>
    </source>
</reference>
<gene>
    <name evidence="7" type="ORF">QYE76_010108</name>
</gene>
<evidence type="ECO:0000256" key="2">
    <source>
        <dbReference type="ARBA" id="ARBA00023158"/>
    </source>
</evidence>
<feature type="domain" description="Factor of DNA methylation 1-5/IDN2" evidence="5">
    <location>
        <begin position="494"/>
        <end position="624"/>
    </location>
</feature>
<evidence type="ECO:0000259" key="6">
    <source>
        <dbReference type="Pfam" id="PF03470"/>
    </source>
</evidence>
<feature type="domain" description="Zinc finger-XS" evidence="6">
    <location>
        <begin position="38"/>
        <end position="78"/>
    </location>
</feature>
<evidence type="ECO:0000259" key="5">
    <source>
        <dbReference type="Pfam" id="PF03469"/>
    </source>
</evidence>
<evidence type="ECO:0000256" key="1">
    <source>
        <dbReference type="ARBA" id="ARBA00023054"/>
    </source>
</evidence>
<evidence type="ECO:0000313" key="7">
    <source>
        <dbReference type="EMBL" id="KAK1693411.1"/>
    </source>
</evidence>
<dbReference type="Proteomes" id="UP001231189">
    <property type="component" value="Unassembled WGS sequence"/>
</dbReference>
<evidence type="ECO:0000313" key="8">
    <source>
        <dbReference type="Proteomes" id="UP001231189"/>
    </source>
</evidence>
<dbReference type="EMBL" id="JAUUTY010000001">
    <property type="protein sequence ID" value="KAK1693411.1"/>
    <property type="molecule type" value="Genomic_DNA"/>
</dbReference>
<evidence type="ECO:0000256" key="3">
    <source>
        <dbReference type="SAM" id="Coils"/>
    </source>
</evidence>
<dbReference type="InterPro" id="IPR045177">
    <property type="entry name" value="FDM1-5/IDN2"/>
</dbReference>
<keyword evidence="2" id="KW-0943">RNA-mediated gene silencing</keyword>
<keyword evidence="1 3" id="KW-0175">Coiled coil</keyword>
<feature type="coiled-coil region" evidence="3">
    <location>
        <begin position="358"/>
        <end position="396"/>
    </location>
</feature>
<dbReference type="GO" id="GO:0080188">
    <property type="term" value="P:gene silencing by siRNA-directed DNA methylation"/>
    <property type="evidence" value="ECO:0007669"/>
    <property type="project" value="InterPro"/>
</dbReference>
<evidence type="ECO:0000259" key="4">
    <source>
        <dbReference type="Pfam" id="PF03468"/>
    </source>
</evidence>
<dbReference type="InterPro" id="IPR005379">
    <property type="entry name" value="FDM1-5/IDN2_XH"/>
</dbReference>
<proteinExistence type="predicted"/>
<keyword evidence="8" id="KW-1185">Reference proteome</keyword>
<dbReference type="InterPro" id="IPR038588">
    <property type="entry name" value="XS_domain_sf"/>
</dbReference>
<dbReference type="Pfam" id="PF03469">
    <property type="entry name" value="XH"/>
    <property type="match status" value="1"/>
</dbReference>
<dbReference type="Gene3D" id="3.30.70.2890">
    <property type="entry name" value="XS domain"/>
    <property type="match status" value="1"/>
</dbReference>
<sequence>MDYTSDGDSELEAYGSDTYALLLSGDIQVMNDEGLYKCPFCSDEKDDYNKYDLLQHALGVGAAHDQQVKEKVDHRALAKHLKDDEPAKSHSPLLQPIVIDPQPPQHNRDDLFVWPWMGIIVNMPSEYVGKSANRLKEHFSRFYPVKVHHVYSKGRPTGNAIVEFGKDLVGFRNALTFENQFEKEGYGKIGWQEKQHGGPEPFGWIARADDYNAPGAIGDFLRKNGDLKTADGVEDEETMKNNKLVASLSFKVIETDMHIQELKSVYQERTASLKRIMEQREQQLQSYNQEIQKMQQLSVEHTKAIVDENKKLSLDLQSMTHELDVRSKQIDELAAQTDCDRRNLELEKQRNAMKFNHLTLAEQEYQKADENVLKLVEQHKREKETALNNIKKLNEKLHLTHKLQLDIKHLTGKLEVIKLTPGNETSESGKRIAELTEELRDKIEEMDYTENYNQDLIVQEKKTAVELQEARKLAIDAIQRFPGQTSDQAHIGIKMIGELDLKAFSNVCRKFFPKDDAEVESVKLCSKWQNEISNPNWHPFVAAMVNGKESEVIREDDKKLQELKEEYGEEAYTAVTTALTELNEHSSSGSRVPFPEMWNYKEGRKAKTKEIVQHVIKLAKASKKGR</sequence>
<feature type="domain" description="XS" evidence="4">
    <location>
        <begin position="109"/>
        <end position="212"/>
    </location>
</feature>
<dbReference type="InterPro" id="IPR005380">
    <property type="entry name" value="XS_domain"/>
</dbReference>
<dbReference type="Pfam" id="PF03468">
    <property type="entry name" value="XS"/>
    <property type="match status" value="1"/>
</dbReference>
<organism evidence="7 8">
    <name type="scientific">Lolium multiflorum</name>
    <name type="common">Italian ryegrass</name>
    <name type="synonym">Lolium perenne subsp. multiflorum</name>
    <dbReference type="NCBI Taxonomy" id="4521"/>
    <lineage>
        <taxon>Eukaryota</taxon>
        <taxon>Viridiplantae</taxon>
        <taxon>Streptophyta</taxon>
        <taxon>Embryophyta</taxon>
        <taxon>Tracheophyta</taxon>
        <taxon>Spermatophyta</taxon>
        <taxon>Magnoliopsida</taxon>
        <taxon>Liliopsida</taxon>
        <taxon>Poales</taxon>
        <taxon>Poaceae</taxon>
        <taxon>BOP clade</taxon>
        <taxon>Pooideae</taxon>
        <taxon>Poodae</taxon>
        <taxon>Poeae</taxon>
        <taxon>Poeae Chloroplast Group 2 (Poeae type)</taxon>
        <taxon>Loliodinae</taxon>
        <taxon>Loliinae</taxon>
        <taxon>Lolium</taxon>
    </lineage>
</organism>
<dbReference type="PANTHER" id="PTHR21596">
    <property type="entry name" value="RIBONUCLEASE P SUBUNIT P38"/>
    <property type="match status" value="1"/>
</dbReference>
<name>A0AAD8TT22_LOLMU</name>
<dbReference type="Pfam" id="PF03470">
    <property type="entry name" value="zf-XS"/>
    <property type="match status" value="1"/>
</dbReference>
<dbReference type="AlphaFoldDB" id="A0AAD8TT22"/>
<protein>
    <submittedName>
        <fullName evidence="7">Uncharacterized protein</fullName>
    </submittedName>
</protein>